<dbReference type="AlphaFoldDB" id="X1N7A3"/>
<feature type="region of interest" description="Disordered" evidence="2">
    <location>
        <begin position="25"/>
        <end position="44"/>
    </location>
</feature>
<dbReference type="PANTHER" id="PTHR42994">
    <property type="entry name" value="PEPTIDASE T"/>
    <property type="match status" value="1"/>
</dbReference>
<dbReference type="SUPFAM" id="SSF53187">
    <property type="entry name" value="Zn-dependent exopeptidases"/>
    <property type="match status" value="1"/>
</dbReference>
<comment type="caution">
    <text evidence="3">The sequence shown here is derived from an EMBL/GenBank/DDBJ whole genome shotgun (WGS) entry which is preliminary data.</text>
</comment>
<proteinExistence type="predicted"/>
<evidence type="ECO:0000256" key="2">
    <source>
        <dbReference type="SAM" id="MobiDB-lite"/>
    </source>
</evidence>
<dbReference type="EMBL" id="BARV01021651">
    <property type="protein sequence ID" value="GAI26106.1"/>
    <property type="molecule type" value="Genomic_DNA"/>
</dbReference>
<comment type="cofactor">
    <cofactor evidence="1">
        <name>Zn(2+)</name>
        <dbReference type="ChEBI" id="CHEBI:29105"/>
    </cofactor>
</comment>
<accession>X1N7A3</accession>
<dbReference type="Gene3D" id="3.40.630.10">
    <property type="entry name" value="Zn peptidases"/>
    <property type="match status" value="1"/>
</dbReference>
<organism evidence="3">
    <name type="scientific">marine sediment metagenome</name>
    <dbReference type="NCBI Taxonomy" id="412755"/>
    <lineage>
        <taxon>unclassified sequences</taxon>
        <taxon>metagenomes</taxon>
        <taxon>ecological metagenomes</taxon>
    </lineage>
</organism>
<evidence type="ECO:0000256" key="1">
    <source>
        <dbReference type="ARBA" id="ARBA00001947"/>
    </source>
</evidence>
<evidence type="ECO:0000313" key="3">
    <source>
        <dbReference type="EMBL" id="GAI26106.1"/>
    </source>
</evidence>
<name>X1N7A3_9ZZZZ</name>
<gene>
    <name evidence="3" type="ORF">S06H3_35835</name>
</gene>
<dbReference type="PANTHER" id="PTHR42994:SF1">
    <property type="entry name" value="PEPTIDASE T"/>
    <property type="match status" value="1"/>
</dbReference>
<evidence type="ECO:0008006" key="4">
    <source>
        <dbReference type="Google" id="ProtNLM"/>
    </source>
</evidence>
<feature type="non-terminal residue" evidence="3">
    <location>
        <position position="88"/>
    </location>
</feature>
<sequence>MTATIEGSDRQQLFDRFLRYVKVDTRSEEGSESSPSTEKQKDLSRMLAEELRAIGCDDAEMNEWGHVFATVPENLPADHPAAGKVPTI</sequence>
<protein>
    <recommendedName>
        <fullName evidence="4">Peptidase M20 dimerisation domain-containing protein</fullName>
    </recommendedName>
</protein>
<reference evidence="3" key="1">
    <citation type="journal article" date="2014" name="Front. Microbiol.">
        <title>High frequency of phylogenetically diverse reductive dehalogenase-homologous genes in deep subseafloor sedimentary metagenomes.</title>
        <authorList>
            <person name="Kawai M."/>
            <person name="Futagami T."/>
            <person name="Toyoda A."/>
            <person name="Takaki Y."/>
            <person name="Nishi S."/>
            <person name="Hori S."/>
            <person name="Arai W."/>
            <person name="Tsubouchi T."/>
            <person name="Morono Y."/>
            <person name="Uchiyama I."/>
            <person name="Ito T."/>
            <person name="Fujiyama A."/>
            <person name="Inagaki F."/>
            <person name="Takami H."/>
        </authorList>
    </citation>
    <scope>NUCLEOTIDE SEQUENCE</scope>
    <source>
        <strain evidence="3">Expedition CK06-06</strain>
    </source>
</reference>